<keyword evidence="7" id="KW-1185">Reference proteome</keyword>
<dbReference type="InterPro" id="IPR000843">
    <property type="entry name" value="HTH_LacI"/>
</dbReference>
<dbReference type="EMBL" id="JBHSRF010000075">
    <property type="protein sequence ID" value="MFC6086015.1"/>
    <property type="molecule type" value="Genomic_DNA"/>
</dbReference>
<dbReference type="CDD" id="cd06296">
    <property type="entry name" value="PBP1_CatR-like"/>
    <property type="match status" value="1"/>
</dbReference>
<evidence type="ECO:0000259" key="4">
    <source>
        <dbReference type="PROSITE" id="PS50932"/>
    </source>
</evidence>
<sequence>MTASRESPASAGGHPSPLTIAEIAEMAEVSVSTVSKVVNGKAEVSLSTRAIIQRIIEEHGYRRQRRPASRTAMVELVFHELEPASGYAMEIISGVEEVTRKHRLSLALSQLQGRQIADPEWFEGVVHRRPAGVIAVFSGFTGEQREQLRRRSIPLVLVDPTGEPGHEVPSVGAGNWSGGLMATRHLLELGHRRIAIITGPPHLLSARARLDGYRAALDQAGVPVDPSLVSEAEFRFEDGITRALSLLALPEPPTAIFASNDRLAMGVYQAAARLGLRVPEDISVVGFDDLTPAQWVTPPLTTVRQPLREMGMAAASMVVALTRDEPLPHSRLILTTDLMVRGSAAAPAKGHHQ</sequence>
<dbReference type="InterPro" id="IPR010982">
    <property type="entry name" value="Lambda_DNA-bd_dom_sf"/>
</dbReference>
<dbReference type="Pfam" id="PF00356">
    <property type="entry name" value="LacI"/>
    <property type="match status" value="1"/>
</dbReference>
<protein>
    <submittedName>
        <fullName evidence="6">Substrate-binding domain-containing protein</fullName>
    </submittedName>
</protein>
<dbReference type="Proteomes" id="UP001596137">
    <property type="component" value="Unassembled WGS sequence"/>
</dbReference>
<dbReference type="Gene3D" id="3.40.50.2300">
    <property type="match status" value="2"/>
</dbReference>
<dbReference type="RefSeq" id="WP_380760776.1">
    <property type="nucleotide sequence ID" value="NZ_JBHSRF010000075.1"/>
</dbReference>
<dbReference type="SUPFAM" id="SSF47413">
    <property type="entry name" value="lambda repressor-like DNA-binding domains"/>
    <property type="match status" value="1"/>
</dbReference>
<keyword evidence="2" id="KW-0238">DNA-binding</keyword>
<feature type="domain" description="HTH cro/C1-type" evidence="5">
    <location>
        <begin position="18"/>
        <end position="48"/>
    </location>
</feature>
<dbReference type="Pfam" id="PF13377">
    <property type="entry name" value="Peripla_BP_3"/>
    <property type="match status" value="1"/>
</dbReference>
<keyword evidence="3" id="KW-0804">Transcription</keyword>
<evidence type="ECO:0000256" key="1">
    <source>
        <dbReference type="ARBA" id="ARBA00023015"/>
    </source>
</evidence>
<gene>
    <name evidence="6" type="ORF">ACFP1K_32950</name>
</gene>
<dbReference type="SUPFAM" id="SSF53822">
    <property type="entry name" value="Periplasmic binding protein-like I"/>
    <property type="match status" value="1"/>
</dbReference>
<dbReference type="InterPro" id="IPR028082">
    <property type="entry name" value="Peripla_BP_I"/>
</dbReference>
<evidence type="ECO:0000313" key="7">
    <source>
        <dbReference type="Proteomes" id="UP001596137"/>
    </source>
</evidence>
<feature type="domain" description="HTH lacI-type" evidence="4">
    <location>
        <begin position="18"/>
        <end position="72"/>
    </location>
</feature>
<dbReference type="PANTHER" id="PTHR30146:SF153">
    <property type="entry name" value="LACTOSE OPERON REPRESSOR"/>
    <property type="match status" value="1"/>
</dbReference>
<evidence type="ECO:0000259" key="5">
    <source>
        <dbReference type="PROSITE" id="PS50943"/>
    </source>
</evidence>
<dbReference type="PROSITE" id="PS00356">
    <property type="entry name" value="HTH_LACI_1"/>
    <property type="match status" value="1"/>
</dbReference>
<accession>A0ABW1NT37</accession>
<dbReference type="InterPro" id="IPR001387">
    <property type="entry name" value="Cro/C1-type_HTH"/>
</dbReference>
<evidence type="ECO:0000256" key="2">
    <source>
        <dbReference type="ARBA" id="ARBA00023125"/>
    </source>
</evidence>
<keyword evidence="1" id="KW-0805">Transcription regulation</keyword>
<evidence type="ECO:0000313" key="6">
    <source>
        <dbReference type="EMBL" id="MFC6086015.1"/>
    </source>
</evidence>
<reference evidence="7" key="1">
    <citation type="journal article" date="2019" name="Int. J. Syst. Evol. Microbiol.">
        <title>The Global Catalogue of Microorganisms (GCM) 10K type strain sequencing project: providing services to taxonomists for standard genome sequencing and annotation.</title>
        <authorList>
            <consortium name="The Broad Institute Genomics Platform"/>
            <consortium name="The Broad Institute Genome Sequencing Center for Infectious Disease"/>
            <person name="Wu L."/>
            <person name="Ma J."/>
        </authorList>
    </citation>
    <scope>NUCLEOTIDE SEQUENCE [LARGE SCALE GENOMIC DNA]</scope>
    <source>
        <strain evidence="7">JCM 30346</strain>
    </source>
</reference>
<comment type="caution">
    <text evidence="6">The sequence shown here is derived from an EMBL/GenBank/DDBJ whole genome shotgun (WGS) entry which is preliminary data.</text>
</comment>
<dbReference type="PANTHER" id="PTHR30146">
    <property type="entry name" value="LACI-RELATED TRANSCRIPTIONAL REPRESSOR"/>
    <property type="match status" value="1"/>
</dbReference>
<dbReference type="Gene3D" id="1.10.260.40">
    <property type="entry name" value="lambda repressor-like DNA-binding domains"/>
    <property type="match status" value="1"/>
</dbReference>
<dbReference type="PROSITE" id="PS50932">
    <property type="entry name" value="HTH_LACI_2"/>
    <property type="match status" value="1"/>
</dbReference>
<dbReference type="SMART" id="SM00354">
    <property type="entry name" value="HTH_LACI"/>
    <property type="match status" value="1"/>
</dbReference>
<dbReference type="InterPro" id="IPR046335">
    <property type="entry name" value="LacI/GalR-like_sensor"/>
</dbReference>
<organism evidence="6 7">
    <name type="scientific">Sphaerisporangium aureirubrum</name>
    <dbReference type="NCBI Taxonomy" id="1544736"/>
    <lineage>
        <taxon>Bacteria</taxon>
        <taxon>Bacillati</taxon>
        <taxon>Actinomycetota</taxon>
        <taxon>Actinomycetes</taxon>
        <taxon>Streptosporangiales</taxon>
        <taxon>Streptosporangiaceae</taxon>
        <taxon>Sphaerisporangium</taxon>
    </lineage>
</organism>
<name>A0ABW1NT37_9ACTN</name>
<dbReference type="PROSITE" id="PS50943">
    <property type="entry name" value="HTH_CROC1"/>
    <property type="match status" value="1"/>
</dbReference>
<proteinExistence type="predicted"/>
<evidence type="ECO:0000256" key="3">
    <source>
        <dbReference type="ARBA" id="ARBA00023163"/>
    </source>
</evidence>